<evidence type="ECO:0000313" key="2">
    <source>
        <dbReference type="EMBL" id="WZJ20563.1"/>
    </source>
</evidence>
<dbReference type="RefSeq" id="WP_341743237.1">
    <property type="nucleotide sequence ID" value="NZ_CP151406.1"/>
</dbReference>
<dbReference type="EMBL" id="CP151406">
    <property type="protein sequence ID" value="WZJ20563.1"/>
    <property type="molecule type" value="Genomic_DNA"/>
</dbReference>
<organism evidence="2 3">
    <name type="scientific">Azonexus hydrophilus</name>
    <dbReference type="NCBI Taxonomy" id="418702"/>
    <lineage>
        <taxon>Bacteria</taxon>
        <taxon>Pseudomonadati</taxon>
        <taxon>Pseudomonadota</taxon>
        <taxon>Betaproteobacteria</taxon>
        <taxon>Rhodocyclales</taxon>
        <taxon>Azonexaceae</taxon>
        <taxon>Azonexus</taxon>
    </lineage>
</organism>
<accession>A0ABZ2XEG1</accession>
<name>A0ABZ2XEG1_9RHOO</name>
<dbReference type="Proteomes" id="UP001479520">
    <property type="component" value="Chromosome"/>
</dbReference>
<evidence type="ECO:0008006" key="4">
    <source>
        <dbReference type="Google" id="ProtNLM"/>
    </source>
</evidence>
<reference evidence="2 3" key="1">
    <citation type="submission" date="2024-04" db="EMBL/GenBank/DDBJ databases">
        <title>Dissimilatory iodate-reducing microorganisms contribute to the enrichment of iodine in groundwater.</title>
        <authorList>
            <person name="Jiang Z."/>
        </authorList>
    </citation>
    <scope>NUCLEOTIDE SEQUENCE [LARGE SCALE GENOMIC DNA]</scope>
    <source>
        <strain evidence="2 3">NCP973</strain>
    </source>
</reference>
<proteinExistence type="predicted"/>
<protein>
    <recommendedName>
        <fullName evidence="4">RNA polymerase sigma-70 region 2 domain-containing protein</fullName>
    </recommendedName>
</protein>
<sequence length="221" mass="24179">MSARDYSPLARQLLPRALKLARDFHIEIENEDALGELECLILERAHEYNAGRGAQLSTFLLSVFKWRLQEAYGSPGKHPCLSFDQAIKLNDNGIANDGLMCEAVAFAERLADPSAARIRRPVPADKNAQLNALPLELRKIATALVEHDFDRDAAAKALGVGERQIRRACAQIVELMKTGSLPSQHALALPAGELGKVNPFKTRPPRRQASAAPAAEQPALF</sequence>
<evidence type="ECO:0000313" key="3">
    <source>
        <dbReference type="Proteomes" id="UP001479520"/>
    </source>
</evidence>
<evidence type="ECO:0000256" key="1">
    <source>
        <dbReference type="SAM" id="MobiDB-lite"/>
    </source>
</evidence>
<gene>
    <name evidence="2" type="ORF">AADV58_11425</name>
</gene>
<feature type="region of interest" description="Disordered" evidence="1">
    <location>
        <begin position="197"/>
        <end position="221"/>
    </location>
</feature>
<keyword evidence="3" id="KW-1185">Reference proteome</keyword>
<feature type="compositionally biased region" description="Low complexity" evidence="1">
    <location>
        <begin position="207"/>
        <end position="221"/>
    </location>
</feature>